<evidence type="ECO:0000256" key="1">
    <source>
        <dbReference type="SAM" id="MobiDB-lite"/>
    </source>
</evidence>
<dbReference type="PANTHER" id="PTHR34439:SF1">
    <property type="entry name" value="CENTROBIN"/>
    <property type="match status" value="1"/>
</dbReference>
<organism evidence="2">
    <name type="scientific">Homo sapiens</name>
    <name type="common">Human</name>
    <dbReference type="NCBI Taxonomy" id="9606"/>
    <lineage>
        <taxon>Eukaryota</taxon>
        <taxon>Metazoa</taxon>
        <taxon>Chordata</taxon>
        <taxon>Craniata</taxon>
        <taxon>Vertebrata</taxon>
        <taxon>Euteleostomi</taxon>
        <taxon>Mammalia</taxon>
        <taxon>Eutheria</taxon>
        <taxon>Euarchontoglires</taxon>
        <taxon>Primates</taxon>
        <taxon>Haplorrhini</taxon>
        <taxon>Catarrhini</taxon>
        <taxon>Hominidae</taxon>
        <taxon>Homo</taxon>
    </lineage>
</organism>
<dbReference type="EMBL" id="AK303093">
    <property type="protein sequence ID" value="BAG64203.1"/>
    <property type="molecule type" value="mRNA"/>
</dbReference>
<reference evidence="2" key="1">
    <citation type="submission" date="2007-10" db="EMBL/GenBank/DDBJ databases">
        <title>NEDO human cDNA sequencing project focused on splicing variants.</title>
        <authorList>
            <person name="Wakamatsu A."/>
            <person name="Yamamoto J."/>
            <person name="Kimura K."/>
            <person name="Ishii S."/>
            <person name="Watanabe K."/>
            <person name="Sugiyama A."/>
            <person name="Murakawa K."/>
            <person name="Kaida T."/>
            <person name="Tsuchiya K."/>
            <person name="Fukuzumi Y."/>
            <person name="Kumagai A."/>
            <person name="Oishi Y."/>
            <person name="Yamamoto S."/>
            <person name="Ono Y."/>
            <person name="Komori Y."/>
            <person name="Yamazaki M."/>
            <person name="Kisu Y."/>
            <person name="Nishikawa T."/>
            <person name="Sugano S."/>
            <person name="Nomura N."/>
            <person name="Isogai T."/>
        </authorList>
    </citation>
    <scope>NUCLEOTIDE SEQUENCE</scope>
    <source>
        <tissue evidence="2">Thymus</tissue>
    </source>
</reference>
<dbReference type="InterPro" id="IPR038923">
    <property type="entry name" value="Centrobin"/>
</dbReference>
<dbReference type="PeptideAtlas" id="B4DZU1"/>
<sequence>MSLVQARYESQRIQLESELAVQLEQRVTERLAQAQESSLRQAASLREHHRKQLQDLSGQHQQELASQLAQFKVEMAEREERQQQVAEDYELRSWSPECPFQAPAPFPWVEPKLGTVKSCSLD</sequence>
<dbReference type="PANTHER" id="PTHR34439">
    <property type="entry name" value="CENTROBIN"/>
    <property type="match status" value="1"/>
</dbReference>
<feature type="region of interest" description="Disordered" evidence="1">
    <location>
        <begin position="39"/>
        <end position="61"/>
    </location>
</feature>
<evidence type="ECO:0000313" key="2">
    <source>
        <dbReference type="EMBL" id="BAG64203.1"/>
    </source>
</evidence>
<accession>B4DZU1</accession>
<dbReference type="GO" id="GO:1902017">
    <property type="term" value="P:regulation of cilium assembly"/>
    <property type="evidence" value="ECO:0007669"/>
    <property type="project" value="InterPro"/>
</dbReference>
<name>B4DZU1_HUMAN</name>
<proteinExistence type="evidence at transcript level"/>
<dbReference type="AlphaFoldDB" id="B4DZU1"/>
<protein>
    <submittedName>
        <fullName evidence="2">cDNA FLJ58385, moderately similar to Centrobin</fullName>
    </submittedName>
</protein>
<dbReference type="GO" id="GO:0007099">
    <property type="term" value="P:centriole replication"/>
    <property type="evidence" value="ECO:0007669"/>
    <property type="project" value="InterPro"/>
</dbReference>